<dbReference type="Gene3D" id="2.40.50.230">
    <property type="entry name" value="Gp5 N-terminal domain"/>
    <property type="match status" value="1"/>
</dbReference>
<dbReference type="Pfam" id="PF05954">
    <property type="entry name" value="Phage_GPD"/>
    <property type="match status" value="1"/>
</dbReference>
<dbReference type="Gene3D" id="3.55.50.10">
    <property type="entry name" value="Baseplate protein-like domains"/>
    <property type="match status" value="1"/>
</dbReference>
<feature type="domain" description="Gp5/Type VI secretion system Vgr protein OB-fold" evidence="1">
    <location>
        <begin position="381"/>
        <end position="454"/>
    </location>
</feature>
<dbReference type="AlphaFoldDB" id="A0AAU8JKS3"/>
<gene>
    <name evidence="2" type="ORF">ABWT76_001731</name>
</gene>
<dbReference type="SUPFAM" id="SSF69255">
    <property type="entry name" value="gp5 N-terminal domain-like"/>
    <property type="match status" value="1"/>
</dbReference>
<name>A0AAU8JKS3_9CYAN</name>
<dbReference type="Gene3D" id="4.10.220.110">
    <property type="match status" value="1"/>
</dbReference>
<protein>
    <submittedName>
        <fullName evidence="2">VgrG-related protein</fullName>
    </submittedName>
</protein>
<dbReference type="RefSeq" id="WP_054464612.1">
    <property type="nucleotide sequence ID" value="NZ_CP159837.1"/>
</dbReference>
<dbReference type="InterPro" id="IPR006531">
    <property type="entry name" value="Gp5/Vgr_OB"/>
</dbReference>
<dbReference type="InterPro" id="IPR047702">
    <property type="entry name" value="VgrG-rel"/>
</dbReference>
<dbReference type="EMBL" id="CP159837">
    <property type="protein sequence ID" value="XCM38855.1"/>
    <property type="molecule type" value="Genomic_DNA"/>
</dbReference>
<dbReference type="NCBIfam" id="NF033848">
    <property type="entry name" value="VgrG_rel"/>
    <property type="match status" value="1"/>
</dbReference>
<accession>A0AAU8JKS3</accession>
<sequence>MSPVRYIAEPILKIGGSKASESLMQDLMEISVEESLHQPGMFTLMINNDYFPGSGEPWKHESLFSIGKKIEVSFKSSTTEASEFSTENTEKVIEGEITAIESNFTENAEATMIIRGYDVAHRLHRGRHNRSFQDMTDDAIVNKIIGEAGISAGTVDSTSPSHKYVFQQNQTNMEFLRERAARNGYELFVQDGKLNFRKPKADDTLSLKWLEDIHSFRVRVTSSEQISSVEVRGWDYKEKKAFVSKASSANVVTETDFGKGSKTSSSFSGKPSSPKVIVVDKPFFVAKEGDVMAQALCNELGGEFVQADATGEGNPKIRPGRVVKLADMGKYSGKYYVTETHHHYTDGIYTTEFTVRGLRGGDLLTTVMPEQRLDPGQTLLVGVVSNNKDPEGWSRVRVKFPTLTEEHESNWARVVSIGAGPNRGFDCLPEINDEVLVGFEHGDIHRPYVIGGVWNGKEKTKDPVDNSVVDGKVRLRTFTTRLGHKLQFVEEDKDSSKKGIYLETVDGQKHHLYMNDTDKFVEVKTSGKHYMLLDDKNKKIEVKTNGGHTCLMDDSGKKINVTSTGDMNVKTGTSGKSNKLNVDAGEIYITGMTKIVLKVGPSTIEMTNSGIKINSPKVEVTGTGGVDIKSPAKVAIEGVAQVNIQSAAQVAVKAGAAMNIQAGGSLSMQAGGTAGLQAGGALNLQTGAAFQLMAGATAGFTAPLIRLNC</sequence>
<reference evidence="2" key="1">
    <citation type="submission" date="2024-07" db="EMBL/GenBank/DDBJ databases">
        <authorList>
            <person name="Kim Y.J."/>
            <person name="Jeong J.Y."/>
        </authorList>
    </citation>
    <scope>NUCLEOTIDE SEQUENCE</scope>
    <source>
        <strain evidence="2">GIHE-MW2</strain>
    </source>
</reference>
<evidence type="ECO:0000313" key="2">
    <source>
        <dbReference type="EMBL" id="XCM38855.1"/>
    </source>
</evidence>
<dbReference type="Gene3D" id="2.30.110.50">
    <property type="match status" value="1"/>
</dbReference>
<dbReference type="Pfam" id="PF04717">
    <property type="entry name" value="Phage_base_V"/>
    <property type="match status" value="1"/>
</dbReference>
<evidence type="ECO:0000259" key="1">
    <source>
        <dbReference type="Pfam" id="PF04717"/>
    </source>
</evidence>
<organism evidence="2">
    <name type="scientific">Planktothricoides raciborskii GIHE-MW2</name>
    <dbReference type="NCBI Taxonomy" id="2792601"/>
    <lineage>
        <taxon>Bacteria</taxon>
        <taxon>Bacillati</taxon>
        <taxon>Cyanobacteriota</taxon>
        <taxon>Cyanophyceae</taxon>
        <taxon>Oscillatoriophycideae</taxon>
        <taxon>Oscillatoriales</taxon>
        <taxon>Oscillatoriaceae</taxon>
        <taxon>Planktothricoides</taxon>
    </lineage>
</organism>
<proteinExistence type="predicted"/>
<dbReference type="InterPro" id="IPR037026">
    <property type="entry name" value="Vgr_OB-fold_dom_sf"/>
</dbReference>
<dbReference type="SUPFAM" id="SSF69279">
    <property type="entry name" value="Phage tail proteins"/>
    <property type="match status" value="1"/>
</dbReference>